<keyword evidence="3 5" id="KW-1133">Transmembrane helix</keyword>
<keyword evidence="2 5" id="KW-0812">Transmembrane</keyword>
<evidence type="ECO:0000313" key="9">
    <source>
        <dbReference type="Proteomes" id="UP000007013"/>
    </source>
</evidence>
<dbReference type="OrthoDB" id="194720at2"/>
<dbReference type="Gene3D" id="2.40.50.140">
    <property type="entry name" value="Nucleic acid-binding proteins"/>
    <property type="match status" value="1"/>
</dbReference>
<evidence type="ECO:0000313" key="8">
    <source>
        <dbReference type="EMBL" id="ACB74947.1"/>
    </source>
</evidence>
<accession>B1ZUR3</accession>
<evidence type="ECO:0000256" key="1">
    <source>
        <dbReference type="ARBA" id="ARBA00004141"/>
    </source>
</evidence>
<reference evidence="8 9" key="1">
    <citation type="journal article" date="2011" name="J. Bacteriol.">
        <title>Genome sequence of the verrucomicrobium Opitutus terrae PB90-1, an abundant inhabitant of rice paddy soil ecosystems.</title>
        <authorList>
            <person name="van Passel M.W."/>
            <person name="Kant R."/>
            <person name="Palva A."/>
            <person name="Copeland A."/>
            <person name="Lucas S."/>
            <person name="Lapidus A."/>
            <person name="Glavina del Rio T."/>
            <person name="Pitluck S."/>
            <person name="Goltsman E."/>
            <person name="Clum A."/>
            <person name="Sun H."/>
            <person name="Schmutz J."/>
            <person name="Larimer F.W."/>
            <person name="Land M.L."/>
            <person name="Hauser L."/>
            <person name="Kyrpides N."/>
            <person name="Mikhailova N."/>
            <person name="Richardson P.P."/>
            <person name="Janssen P.H."/>
            <person name="de Vos W.M."/>
            <person name="Smidt H."/>
        </authorList>
    </citation>
    <scope>NUCLEOTIDE SEQUENCE [LARGE SCALE GENOMIC DNA]</scope>
    <source>
        <strain evidence="9">DSM 11246 / JCM 15787 / PB90-1</strain>
    </source>
</reference>
<keyword evidence="4 5" id="KW-0472">Membrane</keyword>
<comment type="subcellular location">
    <subcellularLocation>
        <location evidence="1">Membrane</location>
        <topology evidence="1">Multi-pass membrane protein</topology>
    </subcellularLocation>
</comment>
<evidence type="ECO:0000259" key="7">
    <source>
        <dbReference type="Pfam" id="PF24961"/>
    </source>
</evidence>
<evidence type="ECO:0000259" key="6">
    <source>
        <dbReference type="Pfam" id="PF01957"/>
    </source>
</evidence>
<sequence length="154" mass="15729">MNTVILLLALGVVLLVLEVFVPGGVLGVLGGLAMLGGCALAFYRYGLQGGAIATAAAIGCLGIAVYVEFGLLPKTRAGKKLFLQQSVDAASQPPPAAVGAIGRQVETLTTLAPSGYVALDGRRCEARSQSGLIPKGAMVRIVGMDNFSLIVSRT</sequence>
<dbReference type="EMBL" id="CP001032">
    <property type="protein sequence ID" value="ACB74947.1"/>
    <property type="molecule type" value="Genomic_DNA"/>
</dbReference>
<dbReference type="InterPro" id="IPR052165">
    <property type="entry name" value="Membrane_assoc_protease"/>
</dbReference>
<dbReference type="InterPro" id="IPR002810">
    <property type="entry name" value="NfeD-like_C"/>
</dbReference>
<evidence type="ECO:0000256" key="3">
    <source>
        <dbReference type="ARBA" id="ARBA00022989"/>
    </source>
</evidence>
<dbReference type="Pfam" id="PF01957">
    <property type="entry name" value="NfeD"/>
    <property type="match status" value="1"/>
</dbReference>
<evidence type="ECO:0000256" key="5">
    <source>
        <dbReference type="SAM" id="Phobius"/>
    </source>
</evidence>
<name>B1ZUR3_OPITP</name>
<dbReference type="HOGENOM" id="CLU_087257_3_0_0"/>
<dbReference type="InterPro" id="IPR012340">
    <property type="entry name" value="NA-bd_OB-fold"/>
</dbReference>
<dbReference type="KEGG" id="ote:Oter_1663"/>
<organism evidence="8 9">
    <name type="scientific">Opitutus terrae (strain DSM 11246 / JCM 15787 / PB90-1)</name>
    <dbReference type="NCBI Taxonomy" id="452637"/>
    <lineage>
        <taxon>Bacteria</taxon>
        <taxon>Pseudomonadati</taxon>
        <taxon>Verrucomicrobiota</taxon>
        <taxon>Opitutia</taxon>
        <taxon>Opitutales</taxon>
        <taxon>Opitutaceae</taxon>
        <taxon>Opitutus</taxon>
    </lineage>
</organism>
<evidence type="ECO:0000256" key="4">
    <source>
        <dbReference type="ARBA" id="ARBA00023136"/>
    </source>
</evidence>
<feature type="domain" description="NfeD integral membrane" evidence="7">
    <location>
        <begin position="4"/>
        <end position="65"/>
    </location>
</feature>
<dbReference type="InterPro" id="IPR056739">
    <property type="entry name" value="NfeD_membrane"/>
</dbReference>
<keyword evidence="9" id="KW-1185">Reference proteome</keyword>
<dbReference type="Pfam" id="PF24961">
    <property type="entry name" value="NfeD_membrane"/>
    <property type="match status" value="1"/>
</dbReference>
<evidence type="ECO:0000256" key="2">
    <source>
        <dbReference type="ARBA" id="ARBA00022692"/>
    </source>
</evidence>
<feature type="transmembrane region" description="Helical" evidence="5">
    <location>
        <begin position="51"/>
        <end position="72"/>
    </location>
</feature>
<dbReference type="Proteomes" id="UP000007013">
    <property type="component" value="Chromosome"/>
</dbReference>
<feature type="domain" description="NfeD-like C-terminal" evidence="6">
    <location>
        <begin position="101"/>
        <end position="152"/>
    </location>
</feature>
<dbReference type="PANTHER" id="PTHR33507">
    <property type="entry name" value="INNER MEMBRANE PROTEIN YBBJ"/>
    <property type="match status" value="1"/>
</dbReference>
<dbReference type="STRING" id="452637.Oter_1663"/>
<protein>
    <submittedName>
        <fullName evidence="8">Uncharacterized protein</fullName>
    </submittedName>
</protein>
<dbReference type="AlphaFoldDB" id="B1ZUR3"/>
<dbReference type="eggNOG" id="COG1030">
    <property type="taxonomic scope" value="Bacteria"/>
</dbReference>
<proteinExistence type="predicted"/>
<dbReference type="GO" id="GO:0016020">
    <property type="term" value="C:membrane"/>
    <property type="evidence" value="ECO:0007669"/>
    <property type="project" value="UniProtKB-SubCell"/>
</dbReference>
<dbReference type="RefSeq" id="WP_012374484.1">
    <property type="nucleotide sequence ID" value="NC_010571.1"/>
</dbReference>
<gene>
    <name evidence="8" type="ordered locus">Oter_1663</name>
</gene>